<dbReference type="AlphaFoldDB" id="A0A7Z7PWP3"/>
<dbReference type="EMBL" id="UFYD01000001">
    <property type="protein sequence ID" value="STD00363.1"/>
    <property type="molecule type" value="Genomic_DNA"/>
</dbReference>
<dbReference type="RefSeq" id="WP_049038883.1">
    <property type="nucleotide sequence ID" value="NZ_CP016370.1"/>
</dbReference>
<evidence type="ECO:0000313" key="2">
    <source>
        <dbReference type="Proteomes" id="UP000254876"/>
    </source>
</evidence>
<organism evidence="1 2">
    <name type="scientific">Elizabethkingia anophelis</name>
    <dbReference type="NCBI Taxonomy" id="1117645"/>
    <lineage>
        <taxon>Bacteria</taxon>
        <taxon>Pseudomonadati</taxon>
        <taxon>Bacteroidota</taxon>
        <taxon>Flavobacteriia</taxon>
        <taxon>Flavobacteriales</taxon>
        <taxon>Weeksellaceae</taxon>
        <taxon>Elizabethkingia</taxon>
    </lineage>
</organism>
<evidence type="ECO:0000313" key="1">
    <source>
        <dbReference type="EMBL" id="STD00363.1"/>
    </source>
</evidence>
<proteinExistence type="predicted"/>
<dbReference type="Proteomes" id="UP000254876">
    <property type="component" value="Unassembled WGS sequence"/>
</dbReference>
<comment type="caution">
    <text evidence="1">The sequence shown here is derived from an EMBL/GenBank/DDBJ whole genome shotgun (WGS) entry which is preliminary data.</text>
</comment>
<name>A0A7Z7PWP3_9FLAO</name>
<sequence length="157" mass="18226">MNKQILLVLITLFCISCKKENQIKNISIKEGMSSTTDMFHGKYVINMMNTSPVIVNFKFSNSERDTIQQVYLKNKLDKESDSIFLEDINNELVPKILTKYTIEFDNNSRQVIVIYNESDLDSIKGKPNVINFIKRIRLILESKKEIKNAPISNVEYI</sequence>
<gene>
    <name evidence="1" type="ORF">NCTC10588_01471</name>
</gene>
<accession>A0A7Z7PWP3</accession>
<reference evidence="1 2" key="1">
    <citation type="submission" date="2018-06" db="EMBL/GenBank/DDBJ databases">
        <authorList>
            <consortium name="Pathogen Informatics"/>
            <person name="Doyle S."/>
        </authorList>
    </citation>
    <scope>NUCLEOTIDE SEQUENCE [LARGE SCALE GENOMIC DNA]</scope>
    <source>
        <strain evidence="1 2">NCTC10588</strain>
    </source>
</reference>
<protein>
    <submittedName>
        <fullName evidence="1">Uncharacterized protein</fullName>
    </submittedName>
</protein>